<accession>A0A101SKX3</accession>
<evidence type="ECO:0000313" key="1">
    <source>
        <dbReference type="EMBL" id="KUN75587.1"/>
    </source>
</evidence>
<gene>
    <name evidence="1" type="ORF">AQJ64_41760</name>
</gene>
<evidence type="ECO:0000313" key="2">
    <source>
        <dbReference type="Proteomes" id="UP000052982"/>
    </source>
</evidence>
<comment type="caution">
    <text evidence="1">The sequence shown here is derived from an EMBL/GenBank/DDBJ whole genome shotgun (WGS) entry which is preliminary data.</text>
</comment>
<protein>
    <submittedName>
        <fullName evidence="1">Uncharacterized protein</fullName>
    </submittedName>
</protein>
<dbReference type="AlphaFoldDB" id="A0A101SKX3"/>
<dbReference type="OrthoDB" id="3480403at2"/>
<dbReference type="RefSeq" id="WP_055638696.1">
    <property type="nucleotide sequence ID" value="NZ_JBIRRP010000026.1"/>
</dbReference>
<reference evidence="1 2" key="1">
    <citation type="submission" date="2015-10" db="EMBL/GenBank/DDBJ databases">
        <title>Draft genome sequence of Streptomyces griseoruber DSM 40281, type strain for the species Streptomyces griseoruber.</title>
        <authorList>
            <person name="Ruckert C."/>
            <person name="Winkler A."/>
            <person name="Kalinowski J."/>
            <person name="Kampfer P."/>
            <person name="Glaeser S."/>
        </authorList>
    </citation>
    <scope>NUCLEOTIDE SEQUENCE [LARGE SCALE GENOMIC DNA]</scope>
    <source>
        <strain evidence="1 2">DSM 40281</strain>
    </source>
</reference>
<dbReference type="EMBL" id="LMWW01000075">
    <property type="protein sequence ID" value="KUN75587.1"/>
    <property type="molecule type" value="Genomic_DNA"/>
</dbReference>
<proteinExistence type="predicted"/>
<name>A0A101SKX3_9ACTN</name>
<sequence>MDASLTAAEITPYIVTAISAYGTAVLTRVRDQATDATVSLGREILQRFTRRNRHRQELESAVRDVADDPEDPDFQAALRGQLRRILEGDAELAAELAALLAQSGARVTTLGERAVNVHHMTGGAVVTGDNNRIDG</sequence>
<dbReference type="Proteomes" id="UP000052982">
    <property type="component" value="Unassembled WGS sequence"/>
</dbReference>
<organism evidence="1 2">
    <name type="scientific">Streptomyces griseoruber</name>
    <dbReference type="NCBI Taxonomy" id="1943"/>
    <lineage>
        <taxon>Bacteria</taxon>
        <taxon>Bacillati</taxon>
        <taxon>Actinomycetota</taxon>
        <taxon>Actinomycetes</taxon>
        <taxon>Kitasatosporales</taxon>
        <taxon>Streptomycetaceae</taxon>
        <taxon>Streptomyces</taxon>
    </lineage>
</organism>
<dbReference type="STRING" id="1943.AQJ64_41760"/>
<keyword evidence="2" id="KW-1185">Reference proteome</keyword>